<sequence length="242" mass="27388">MTLTEFLEKYNSQSNVGNTPQNKGECTGLVQVWLQEQGLEHVWGNGKDLLVNASPDAYEVIKNTPDAIPEPGDCIVWTAGFNNTYGHTAIVVKGNIKTFEVFEQNNPLGSPCRLHTYPNYAYVDGWFRKRVIIAKPIAMNDQTMIPASLTGWQSDLEIQQIRGMLKEFLIVKVDLQNTRKALEDADRIYGNKIKEYDILTEKLQKQIEDLGNAQSKPCDPLKTPDSYTLHQILGLLWNKYLG</sequence>
<dbReference type="AlphaFoldDB" id="A0A6M3KSV2"/>
<reference evidence="2" key="1">
    <citation type="submission" date="2020-03" db="EMBL/GenBank/DDBJ databases">
        <title>The deep terrestrial virosphere.</title>
        <authorList>
            <person name="Holmfeldt K."/>
            <person name="Nilsson E."/>
            <person name="Simone D."/>
            <person name="Lopez-Fernandez M."/>
            <person name="Wu X."/>
            <person name="de Brujin I."/>
            <person name="Lundin D."/>
            <person name="Andersson A."/>
            <person name="Bertilsson S."/>
            <person name="Dopson M."/>
        </authorList>
    </citation>
    <scope>NUCLEOTIDE SEQUENCE</scope>
    <source>
        <strain evidence="2">MM415B02313</strain>
    </source>
</reference>
<feature type="domain" description="Peptidase C51" evidence="1">
    <location>
        <begin position="1"/>
        <end position="124"/>
    </location>
</feature>
<protein>
    <recommendedName>
        <fullName evidence="1">Peptidase C51 domain-containing protein</fullName>
    </recommendedName>
</protein>
<dbReference type="PROSITE" id="PS50911">
    <property type="entry name" value="CHAP"/>
    <property type="match status" value="1"/>
</dbReference>
<dbReference type="InterPro" id="IPR007921">
    <property type="entry name" value="CHAP_dom"/>
</dbReference>
<organism evidence="2">
    <name type="scientific">viral metagenome</name>
    <dbReference type="NCBI Taxonomy" id="1070528"/>
    <lineage>
        <taxon>unclassified sequences</taxon>
        <taxon>metagenomes</taxon>
        <taxon>organismal metagenomes</taxon>
    </lineage>
</organism>
<evidence type="ECO:0000313" key="2">
    <source>
        <dbReference type="EMBL" id="QJA84950.1"/>
    </source>
</evidence>
<evidence type="ECO:0000259" key="1">
    <source>
        <dbReference type="PROSITE" id="PS50911"/>
    </source>
</evidence>
<proteinExistence type="predicted"/>
<name>A0A6M3KSV2_9ZZZZ</name>
<accession>A0A6M3KSV2</accession>
<dbReference type="Pfam" id="PF05257">
    <property type="entry name" value="CHAP"/>
    <property type="match status" value="1"/>
</dbReference>
<dbReference type="EMBL" id="MT142543">
    <property type="protein sequence ID" value="QJA84950.1"/>
    <property type="molecule type" value="Genomic_DNA"/>
</dbReference>
<dbReference type="InterPro" id="IPR038765">
    <property type="entry name" value="Papain-like_cys_pep_sf"/>
</dbReference>
<dbReference type="Gene3D" id="3.90.1720.10">
    <property type="entry name" value="endopeptidase domain like (from Nostoc punctiforme)"/>
    <property type="match status" value="1"/>
</dbReference>
<gene>
    <name evidence="2" type="ORF">MM415B02313_0009</name>
</gene>
<dbReference type="SUPFAM" id="SSF54001">
    <property type="entry name" value="Cysteine proteinases"/>
    <property type="match status" value="1"/>
</dbReference>